<evidence type="ECO:0000259" key="2">
    <source>
        <dbReference type="Pfam" id="PF12010"/>
    </source>
</evidence>
<keyword evidence="4" id="KW-1185">Reference proteome</keyword>
<proteinExistence type="predicted"/>
<dbReference type="AlphaFoldDB" id="A0A7G9GTD6"/>
<keyword evidence="1" id="KW-0732">Signal</keyword>
<protein>
    <recommendedName>
        <fullName evidence="2">DUF3502 domain-containing protein</fullName>
    </recommendedName>
</protein>
<dbReference type="SUPFAM" id="SSF53850">
    <property type="entry name" value="Periplasmic binding protein-like II"/>
    <property type="match status" value="1"/>
</dbReference>
<feature type="domain" description="DUF3502" evidence="2">
    <location>
        <begin position="457"/>
        <end position="486"/>
    </location>
</feature>
<dbReference type="Gene3D" id="3.40.190.10">
    <property type="entry name" value="Periplasmic binding protein-like II"/>
    <property type="match status" value="1"/>
</dbReference>
<dbReference type="EMBL" id="CP060636">
    <property type="protein sequence ID" value="QNM14068.1"/>
    <property type="molecule type" value="Genomic_DNA"/>
</dbReference>
<sequence length="492" mass="57025">MKTVKAGKVLLILLILIALNGCAGKDKTKEIVWYIEQGSESWIDSEETYKAISNERIDAVNERLKEMKTGLKLVIKQYPRPESLEGFSLNNQKKLVSNIISKDENVDIVPFNQTYISALEPLDTLFDTKEGKDLSQYYSQNQLDTEKLNNQIYLVPKIVYPLETFYLFINKDYYQAHKEAIDHVIHQPLEVLKYFNENYQNKKDWILSQRFNLETYIADKYQNINNTGLFIRKKDHKVVNPYEEPYILDTIKLISDMRWKGFTGADLRQEDLNDIISKDQVVMDGSRGFTQRLKQKEKDVRLDMTKEYYAYVSGFSILKDSKQKEDAFRLMAILNTDKECSTILQFGTKPERNASGKIIDHAHYTNISWNNFGNNMIIESSENEVDNKLEYFKKLEEEANITKEELLPSFFDLSNVSDKLDQFDNIRMATADGDADVIGCIACNKGDTVKDTDTLMKDVEEVNQKLKNAGIDQVIQELQKQLDEWLQNETGN</sequence>
<evidence type="ECO:0000313" key="4">
    <source>
        <dbReference type="Proteomes" id="UP000515856"/>
    </source>
</evidence>
<feature type="chain" id="PRO_5039730826" description="DUF3502 domain-containing protein" evidence="1">
    <location>
        <begin position="24"/>
        <end position="492"/>
    </location>
</feature>
<dbReference type="InterPro" id="IPR022627">
    <property type="entry name" value="DUF3502"/>
</dbReference>
<dbReference type="Proteomes" id="UP000515856">
    <property type="component" value="Chromosome"/>
</dbReference>
<feature type="signal peptide" evidence="1">
    <location>
        <begin position="1"/>
        <end position="23"/>
    </location>
</feature>
<dbReference type="KEGG" id="ehn:H9Q80_09070"/>
<gene>
    <name evidence="3" type="ORF">H9Q80_09070</name>
</gene>
<name>A0A7G9GTD6_9FIRM</name>
<accession>A0A7G9GTD6</accession>
<organism evidence="3 4">
    <name type="scientific">[Eubacterium] hominis</name>
    <dbReference type="NCBI Taxonomy" id="2764325"/>
    <lineage>
        <taxon>Bacteria</taxon>
        <taxon>Bacillati</taxon>
        <taxon>Bacillota</taxon>
        <taxon>Erysipelotrichia</taxon>
        <taxon>Erysipelotrichales</taxon>
        <taxon>Erysipelotrichaceae</taxon>
        <taxon>Amedibacillus</taxon>
    </lineage>
</organism>
<reference evidence="3 4" key="1">
    <citation type="submission" date="2020-08" db="EMBL/GenBank/DDBJ databases">
        <authorList>
            <person name="Liu C."/>
            <person name="Sun Q."/>
        </authorList>
    </citation>
    <scope>NUCLEOTIDE SEQUENCE [LARGE SCALE GENOMIC DNA]</scope>
    <source>
        <strain evidence="3 4">NSJ-61</strain>
    </source>
</reference>
<evidence type="ECO:0000313" key="3">
    <source>
        <dbReference type="EMBL" id="QNM14068.1"/>
    </source>
</evidence>
<evidence type="ECO:0000256" key="1">
    <source>
        <dbReference type="SAM" id="SignalP"/>
    </source>
</evidence>
<dbReference type="Pfam" id="PF12010">
    <property type="entry name" value="DUF3502"/>
    <property type="match status" value="1"/>
</dbReference>
<dbReference type="RefSeq" id="WP_117518311.1">
    <property type="nucleotide sequence ID" value="NZ_CP060636.1"/>
</dbReference>